<comment type="pathway">
    <text evidence="3">Purine metabolism; IMP biosynthesis via de novo pathway; N(1)-(5-phospho-D-ribosyl)glycinamide from 5-phospho-alpha-D-ribose 1-diphosphate: step 2/2.</text>
</comment>
<evidence type="ECO:0000256" key="4">
    <source>
        <dbReference type="ARBA" id="ARBA00013255"/>
    </source>
</evidence>
<dbReference type="Gene3D" id="3.30.470.20">
    <property type="entry name" value="ATP-grasp fold, B domain"/>
    <property type="match status" value="1"/>
</dbReference>
<keyword evidence="8 12" id="KW-0067">ATP-binding</keyword>
<evidence type="ECO:0000256" key="9">
    <source>
        <dbReference type="ARBA" id="ARBA00038345"/>
    </source>
</evidence>
<dbReference type="SUPFAM" id="SSF51246">
    <property type="entry name" value="Rudiment single hybrid motif"/>
    <property type="match status" value="1"/>
</dbReference>
<dbReference type="EMBL" id="CP002116">
    <property type="protein sequence ID" value="ADK82291.1"/>
    <property type="molecule type" value="Genomic_DNA"/>
</dbReference>
<dbReference type="InterPro" id="IPR016185">
    <property type="entry name" value="PreATP-grasp_dom_sf"/>
</dbReference>
<comment type="cofactor">
    <cofactor evidence="2">
        <name>Mg(2+)</name>
        <dbReference type="ChEBI" id="CHEBI:18420"/>
    </cofactor>
</comment>
<evidence type="ECO:0000256" key="11">
    <source>
        <dbReference type="ARBA" id="ARBA00042864"/>
    </source>
</evidence>
<dbReference type="InterPro" id="IPR037123">
    <property type="entry name" value="PRibGlycinamide_synth_C_sf"/>
</dbReference>
<dbReference type="InterPro" id="IPR020562">
    <property type="entry name" value="PRibGlycinamide_synth_N"/>
</dbReference>
<evidence type="ECO:0000256" key="5">
    <source>
        <dbReference type="ARBA" id="ARBA00022598"/>
    </source>
</evidence>
<dbReference type="eggNOG" id="COG0151">
    <property type="taxonomic scope" value="Bacteria"/>
</dbReference>
<dbReference type="NCBIfam" id="TIGR00877">
    <property type="entry name" value="purD"/>
    <property type="match status" value="1"/>
</dbReference>
<dbReference type="InterPro" id="IPR011761">
    <property type="entry name" value="ATP-grasp"/>
</dbReference>
<dbReference type="PROSITE" id="PS00184">
    <property type="entry name" value="GARS"/>
    <property type="match status" value="1"/>
</dbReference>
<comment type="cofactor">
    <cofactor evidence="1">
        <name>Mn(2+)</name>
        <dbReference type="ChEBI" id="CHEBI:29035"/>
    </cofactor>
</comment>
<reference evidence="14 15" key="1">
    <citation type="journal article" date="2010" name="Stand. Genomic Sci.">
        <title>Complete genome sequence of Spirochaeta smaragdinae type strain (SEBR 4228).</title>
        <authorList>
            <person name="Mavromatis K."/>
            <person name="Yasawong M."/>
            <person name="Chertkov O."/>
            <person name="Lapidus A."/>
            <person name="Lucas S."/>
            <person name="Nolan M."/>
            <person name="Del Rio T.G."/>
            <person name="Tice H."/>
            <person name="Cheng J.F."/>
            <person name="Pitluck S."/>
            <person name="Liolios K."/>
            <person name="Ivanova N."/>
            <person name="Tapia R."/>
            <person name="Han C."/>
            <person name="Bruce D."/>
            <person name="Goodwin L."/>
            <person name="Pati A."/>
            <person name="Chen A."/>
            <person name="Palaniappan K."/>
            <person name="Land M."/>
            <person name="Hauser L."/>
            <person name="Chang Y.J."/>
            <person name="Jeffries C.D."/>
            <person name="Detter J.C."/>
            <person name="Rohde M."/>
            <person name="Brambilla E."/>
            <person name="Spring S."/>
            <person name="Goker M."/>
            <person name="Sikorski J."/>
            <person name="Woyke T."/>
            <person name="Bristow J."/>
            <person name="Eisen J.A."/>
            <person name="Markowitz V."/>
            <person name="Hugenholtz P."/>
            <person name="Klenk H.P."/>
            <person name="Kyrpides N.C."/>
        </authorList>
    </citation>
    <scope>NUCLEOTIDE SEQUENCE [LARGE SCALE GENOMIC DNA]</scope>
    <source>
        <strain evidence="15">DSM 11293 / JCM 15392 / SEBR 4228</strain>
    </source>
</reference>
<dbReference type="InterPro" id="IPR020561">
    <property type="entry name" value="PRibGlycinamid_synth_ATP-grasp"/>
</dbReference>
<dbReference type="InterPro" id="IPR020559">
    <property type="entry name" value="PRibGlycinamide_synth_CS"/>
</dbReference>
<evidence type="ECO:0000256" key="12">
    <source>
        <dbReference type="PROSITE-ProRule" id="PRU00409"/>
    </source>
</evidence>
<dbReference type="PANTHER" id="PTHR43472:SF1">
    <property type="entry name" value="PHOSPHORIBOSYLAMINE--GLYCINE LIGASE, CHLOROPLASTIC"/>
    <property type="match status" value="1"/>
</dbReference>
<dbReference type="SMART" id="SM01210">
    <property type="entry name" value="GARS_C"/>
    <property type="match status" value="1"/>
</dbReference>
<evidence type="ECO:0000256" key="6">
    <source>
        <dbReference type="ARBA" id="ARBA00022741"/>
    </source>
</evidence>
<dbReference type="PANTHER" id="PTHR43472">
    <property type="entry name" value="PHOSPHORIBOSYLAMINE--GLYCINE LIGASE"/>
    <property type="match status" value="1"/>
</dbReference>
<dbReference type="GO" id="GO:0046872">
    <property type="term" value="F:metal ion binding"/>
    <property type="evidence" value="ECO:0007669"/>
    <property type="project" value="InterPro"/>
</dbReference>
<dbReference type="Pfam" id="PF02844">
    <property type="entry name" value="GARS_N"/>
    <property type="match status" value="1"/>
</dbReference>
<dbReference type="GO" id="GO:0004637">
    <property type="term" value="F:phosphoribosylamine-glycine ligase activity"/>
    <property type="evidence" value="ECO:0007669"/>
    <property type="project" value="UniProtKB-EC"/>
</dbReference>
<evidence type="ECO:0000313" key="14">
    <source>
        <dbReference type="EMBL" id="ADK82291.1"/>
    </source>
</evidence>
<evidence type="ECO:0000256" key="10">
    <source>
        <dbReference type="ARBA" id="ARBA00042242"/>
    </source>
</evidence>
<dbReference type="AlphaFoldDB" id="E1R5G3"/>
<accession>E1R5G3</accession>
<dbReference type="Pfam" id="PF02843">
    <property type="entry name" value="GARS_C"/>
    <property type="match status" value="1"/>
</dbReference>
<dbReference type="Gene3D" id="3.40.50.20">
    <property type="match status" value="1"/>
</dbReference>
<dbReference type="InterPro" id="IPR000115">
    <property type="entry name" value="PRibGlycinamide_synth"/>
</dbReference>
<dbReference type="PROSITE" id="PS50975">
    <property type="entry name" value="ATP_GRASP"/>
    <property type="match status" value="1"/>
</dbReference>
<dbReference type="InterPro" id="IPR020560">
    <property type="entry name" value="PRibGlycinamide_synth_C-dom"/>
</dbReference>
<evidence type="ECO:0000256" key="1">
    <source>
        <dbReference type="ARBA" id="ARBA00001936"/>
    </source>
</evidence>
<dbReference type="KEGG" id="ssm:Spirs_3193"/>
<dbReference type="GO" id="GO:0006189">
    <property type="term" value="P:'de novo' IMP biosynthetic process"/>
    <property type="evidence" value="ECO:0007669"/>
    <property type="project" value="UniProtKB-UniPathway"/>
</dbReference>
<evidence type="ECO:0000313" key="15">
    <source>
        <dbReference type="Proteomes" id="UP000002318"/>
    </source>
</evidence>
<dbReference type="Proteomes" id="UP000002318">
    <property type="component" value="Chromosome"/>
</dbReference>
<evidence type="ECO:0000256" key="7">
    <source>
        <dbReference type="ARBA" id="ARBA00022755"/>
    </source>
</evidence>
<feature type="domain" description="ATP-grasp" evidence="13">
    <location>
        <begin position="108"/>
        <end position="308"/>
    </location>
</feature>
<protein>
    <recommendedName>
        <fullName evidence="4">phosphoribosylamine--glycine ligase</fullName>
        <ecNumber evidence="4">6.3.4.13</ecNumber>
    </recommendedName>
    <alternativeName>
        <fullName evidence="10">Glycinamide ribonucleotide synthetase</fullName>
    </alternativeName>
    <alternativeName>
        <fullName evidence="11">Phosphoribosylglycinamide synthetase</fullName>
    </alternativeName>
</protein>
<dbReference type="HOGENOM" id="CLU_027420_3_0_12"/>
<dbReference type="SUPFAM" id="SSF56059">
    <property type="entry name" value="Glutathione synthetase ATP-binding domain-like"/>
    <property type="match status" value="1"/>
</dbReference>
<keyword evidence="7" id="KW-0658">Purine biosynthesis</keyword>
<comment type="similarity">
    <text evidence="9">Belongs to the GARS family.</text>
</comment>
<dbReference type="GO" id="GO:0009113">
    <property type="term" value="P:purine nucleobase biosynthetic process"/>
    <property type="evidence" value="ECO:0007669"/>
    <property type="project" value="InterPro"/>
</dbReference>
<evidence type="ECO:0000259" key="13">
    <source>
        <dbReference type="PROSITE" id="PS50975"/>
    </source>
</evidence>
<dbReference type="GO" id="GO:0005524">
    <property type="term" value="F:ATP binding"/>
    <property type="evidence" value="ECO:0007669"/>
    <property type="project" value="UniProtKB-UniRule"/>
</dbReference>
<keyword evidence="5 14" id="KW-0436">Ligase</keyword>
<dbReference type="Pfam" id="PF01071">
    <property type="entry name" value="GARS_A"/>
    <property type="match status" value="1"/>
</dbReference>
<gene>
    <name evidence="14" type="ordered locus">Spirs_3193</name>
</gene>
<name>E1R5G3_SEDSS</name>
<sequence>MRVLVLGSGAKEHAVTWMFSKSHRICGLYIAPGNAGTNELGENLKGINPADPEQVAEACSQWNIDYVFCGIEDALENGMVDLLQKRGIPTFGAPKATTRLEADKAHGKAFMKRYGIPSTAGTLVTNASELERAIQENSGRRLIIKKNGLSRWKAMFDSDQPEKLLEYGSQLLEKDSILLEQYHVGISLSIFALTDGNGFLVLPPCADYKRAKENDQGPATNGMGAICPVPPVSKQTMDLIRDTIIGPSFEGLKQEGLMYKGVLFFSVVLTAEGPKLIEYHVRFGDPEAQVLFSLIKSDFGNVVEAIENETIDSFPMQYNDNSAVGVVIASEGYPGETEKEIPLKRIPAFPEKETLVFHGSTRVGEKGETLSTSGRCFTVVGLGNNIVNANTRAYEAVKRIRFDGAWYRNDIGNAFFED</sequence>
<evidence type="ECO:0000256" key="8">
    <source>
        <dbReference type="ARBA" id="ARBA00022840"/>
    </source>
</evidence>
<dbReference type="Gene3D" id="3.90.600.10">
    <property type="entry name" value="Phosphoribosylglycinamide synthetase, C-terminal domain"/>
    <property type="match status" value="1"/>
</dbReference>
<evidence type="ECO:0000256" key="3">
    <source>
        <dbReference type="ARBA" id="ARBA00005174"/>
    </source>
</evidence>
<keyword evidence="15" id="KW-1185">Reference proteome</keyword>
<keyword evidence="6 12" id="KW-0547">Nucleotide-binding</keyword>
<dbReference type="UniPathway" id="UPA00074">
    <property type="reaction ID" value="UER00125"/>
</dbReference>
<dbReference type="SUPFAM" id="SSF52440">
    <property type="entry name" value="PreATP-grasp domain"/>
    <property type="match status" value="1"/>
</dbReference>
<dbReference type="SMART" id="SM01209">
    <property type="entry name" value="GARS_A"/>
    <property type="match status" value="1"/>
</dbReference>
<organism evidence="14 15">
    <name type="scientific">Sediminispirochaeta smaragdinae (strain DSM 11293 / JCM 15392 / SEBR 4228)</name>
    <name type="common">Spirochaeta smaragdinae</name>
    <dbReference type="NCBI Taxonomy" id="573413"/>
    <lineage>
        <taxon>Bacteria</taxon>
        <taxon>Pseudomonadati</taxon>
        <taxon>Spirochaetota</taxon>
        <taxon>Spirochaetia</taxon>
        <taxon>Spirochaetales</taxon>
        <taxon>Spirochaetaceae</taxon>
        <taxon>Sediminispirochaeta</taxon>
    </lineage>
</organism>
<proteinExistence type="inferred from homology"/>
<dbReference type="STRING" id="573413.Spirs_3193"/>
<evidence type="ECO:0000256" key="2">
    <source>
        <dbReference type="ARBA" id="ARBA00001946"/>
    </source>
</evidence>
<dbReference type="EC" id="6.3.4.13" evidence="4"/>
<dbReference type="InterPro" id="IPR011054">
    <property type="entry name" value="Rudment_hybrid_motif"/>
</dbReference>